<sequence length="171" mass="19281">TEYLHHNSMQTIFPSVIERYFTTGYKVNLPKSNPSNMNDVCILRHSNSICLITLAPTHPVIENKCRITSISFKVTDKLDRLQNSVSGKRKRGAQWLNPSGPLCVISCDDGSKHTVYCGIRGSLVEVNERLISSPQLLHDCYKTEGYIAVVMPKHLEAKATMDDLLTEEQFK</sequence>
<dbReference type="GO" id="GO:0030833">
    <property type="term" value="P:regulation of actin filament polymerization"/>
    <property type="evidence" value="ECO:0000318"/>
    <property type="project" value="GO_Central"/>
</dbReference>
<dbReference type="GO" id="GO:0030027">
    <property type="term" value="C:lamellipodium"/>
    <property type="evidence" value="ECO:0000318"/>
    <property type="project" value="GO_Central"/>
</dbReference>
<reference evidence="2" key="3">
    <citation type="submission" date="2025-09" db="UniProtKB">
        <authorList>
            <consortium name="Ensembl"/>
        </authorList>
    </citation>
    <scope>IDENTIFICATION</scope>
</reference>
<dbReference type="AlphaFoldDB" id="F6RMZ6"/>
<evidence type="ECO:0000313" key="3">
    <source>
        <dbReference type="Proteomes" id="UP000008144"/>
    </source>
</evidence>
<dbReference type="Ensembl" id="ENSCINT00000024154.2">
    <property type="protein sequence ID" value="ENSCINP00000023908.2"/>
    <property type="gene ID" value="ENSCING00000012914.2"/>
</dbReference>
<dbReference type="GO" id="GO:0005634">
    <property type="term" value="C:nucleus"/>
    <property type="evidence" value="ECO:0000318"/>
    <property type="project" value="GO_Central"/>
</dbReference>
<reference evidence="3" key="1">
    <citation type="journal article" date="2002" name="Science">
        <title>The draft genome of Ciona intestinalis: insights into chordate and vertebrate origins.</title>
        <authorList>
            <person name="Dehal P."/>
            <person name="Satou Y."/>
            <person name="Campbell R.K."/>
            <person name="Chapman J."/>
            <person name="Degnan B."/>
            <person name="De Tomaso A."/>
            <person name="Davidson B."/>
            <person name="Di Gregorio A."/>
            <person name="Gelpke M."/>
            <person name="Goodstein D.M."/>
            <person name="Harafuji N."/>
            <person name="Hastings K.E."/>
            <person name="Ho I."/>
            <person name="Hotta K."/>
            <person name="Huang W."/>
            <person name="Kawashima T."/>
            <person name="Lemaire P."/>
            <person name="Martinez D."/>
            <person name="Meinertzhagen I.A."/>
            <person name="Necula S."/>
            <person name="Nonaka M."/>
            <person name="Putnam N."/>
            <person name="Rash S."/>
            <person name="Saiga H."/>
            <person name="Satake M."/>
            <person name="Terry A."/>
            <person name="Yamada L."/>
            <person name="Wang H.G."/>
            <person name="Awazu S."/>
            <person name="Azumi K."/>
            <person name="Boore J."/>
            <person name="Branno M."/>
            <person name="Chin-Bow S."/>
            <person name="DeSantis R."/>
            <person name="Doyle S."/>
            <person name="Francino P."/>
            <person name="Keys D.N."/>
            <person name="Haga S."/>
            <person name="Hayashi H."/>
            <person name="Hino K."/>
            <person name="Imai K.S."/>
            <person name="Inaba K."/>
            <person name="Kano S."/>
            <person name="Kobayashi K."/>
            <person name="Kobayashi M."/>
            <person name="Lee B.I."/>
            <person name="Makabe K.W."/>
            <person name="Manohar C."/>
            <person name="Matassi G."/>
            <person name="Medina M."/>
            <person name="Mochizuki Y."/>
            <person name="Mount S."/>
            <person name="Morishita T."/>
            <person name="Miura S."/>
            <person name="Nakayama A."/>
            <person name="Nishizaka S."/>
            <person name="Nomoto H."/>
            <person name="Ohta F."/>
            <person name="Oishi K."/>
            <person name="Rigoutsos I."/>
            <person name="Sano M."/>
            <person name="Sasaki A."/>
            <person name="Sasakura Y."/>
            <person name="Shoguchi E."/>
            <person name="Shin-i T."/>
            <person name="Spagnuolo A."/>
            <person name="Stainier D."/>
            <person name="Suzuki M.M."/>
            <person name="Tassy O."/>
            <person name="Takatori N."/>
            <person name="Tokuoka M."/>
            <person name="Yagi K."/>
            <person name="Yoshizaki F."/>
            <person name="Wada S."/>
            <person name="Zhang C."/>
            <person name="Hyatt P.D."/>
            <person name="Larimer F."/>
            <person name="Detter C."/>
            <person name="Doggett N."/>
            <person name="Glavina T."/>
            <person name="Hawkins T."/>
            <person name="Richardson P."/>
            <person name="Lucas S."/>
            <person name="Kohara Y."/>
            <person name="Levine M."/>
            <person name="Satoh N."/>
            <person name="Rokhsar D.S."/>
        </authorList>
    </citation>
    <scope>NUCLEOTIDE SEQUENCE [LARGE SCALE GENOMIC DNA]</scope>
</reference>
<dbReference type="HOGENOM" id="CLU_107323_1_0_1"/>
<protein>
    <recommendedName>
        <fullName evidence="1">Protein Simiate</fullName>
    </recommendedName>
</protein>
<dbReference type="Proteomes" id="UP000008144">
    <property type="component" value="Unassembled WGS sequence"/>
</dbReference>
<keyword evidence="3" id="KW-1185">Reference proteome</keyword>
<dbReference type="PANTHER" id="PTHR13651:SF0">
    <property type="entry name" value="PROTEIN ABITRAM"/>
    <property type="match status" value="1"/>
</dbReference>
<dbReference type="InterPro" id="IPR011053">
    <property type="entry name" value="Single_hybrid_motif"/>
</dbReference>
<dbReference type="InParanoid" id="F6RMZ6"/>
<dbReference type="SUPFAM" id="SSF51230">
    <property type="entry name" value="Single hybrid motif"/>
    <property type="match status" value="1"/>
</dbReference>
<dbReference type="GO" id="GO:0030425">
    <property type="term" value="C:dendrite"/>
    <property type="evidence" value="ECO:0000318"/>
    <property type="project" value="GO_Central"/>
</dbReference>
<dbReference type="STRING" id="7719.ENSCINP00000023908"/>
<dbReference type="GO" id="GO:0032433">
    <property type="term" value="C:filopodium tip"/>
    <property type="evidence" value="ECO:0000318"/>
    <property type="project" value="GO_Central"/>
</dbReference>
<dbReference type="FunCoup" id="F6RMZ6">
    <property type="interactions" value="176"/>
</dbReference>
<evidence type="ECO:0000313" key="2">
    <source>
        <dbReference type="Ensembl" id="ENSCINP00000023908.2"/>
    </source>
</evidence>
<evidence type="ECO:0000256" key="1">
    <source>
        <dbReference type="ARBA" id="ARBA00030786"/>
    </source>
</evidence>
<dbReference type="OMA" id="GKACEDH"/>
<name>F6RMZ6_CIOIN</name>
<dbReference type="PANTHER" id="PTHR13651">
    <property type="entry name" value="PROTEIN ABITRAM"/>
    <property type="match status" value="1"/>
</dbReference>
<dbReference type="GO" id="GO:0003785">
    <property type="term" value="F:actin monomer binding"/>
    <property type="evidence" value="ECO:0000318"/>
    <property type="project" value="GO_Central"/>
</dbReference>
<dbReference type="GO" id="GO:0051015">
    <property type="term" value="F:actin filament binding"/>
    <property type="evidence" value="ECO:0000318"/>
    <property type="project" value="GO_Central"/>
</dbReference>
<dbReference type="InterPro" id="IPR039169">
    <property type="entry name" value="Abitram"/>
</dbReference>
<dbReference type="Gene3D" id="2.40.50.100">
    <property type="match status" value="1"/>
</dbReference>
<reference evidence="2" key="2">
    <citation type="submission" date="2025-08" db="UniProtKB">
        <authorList>
            <consortium name="Ensembl"/>
        </authorList>
    </citation>
    <scope>IDENTIFICATION</scope>
</reference>
<dbReference type="GeneTree" id="ENSGT00450000040303"/>
<accession>F6RMZ6</accession>
<dbReference type="GO" id="GO:0048813">
    <property type="term" value="P:dendrite morphogenesis"/>
    <property type="evidence" value="ECO:0000318"/>
    <property type="project" value="GO_Central"/>
</dbReference>
<proteinExistence type="predicted"/>
<organism evidence="2 3">
    <name type="scientific">Ciona intestinalis</name>
    <name type="common">Transparent sea squirt</name>
    <name type="synonym">Ascidia intestinalis</name>
    <dbReference type="NCBI Taxonomy" id="7719"/>
    <lineage>
        <taxon>Eukaryota</taxon>
        <taxon>Metazoa</taxon>
        <taxon>Chordata</taxon>
        <taxon>Tunicata</taxon>
        <taxon>Ascidiacea</taxon>
        <taxon>Phlebobranchia</taxon>
        <taxon>Cionidae</taxon>
        <taxon>Ciona</taxon>
    </lineage>
</organism>
<dbReference type="GO" id="GO:0051489">
    <property type="term" value="P:regulation of filopodium assembly"/>
    <property type="evidence" value="ECO:0000318"/>
    <property type="project" value="GO_Central"/>
</dbReference>